<name>A0A2N7S5X4_9MICC</name>
<evidence type="ECO:0000313" key="3">
    <source>
        <dbReference type="EMBL" id="PMQ21532.1"/>
    </source>
</evidence>
<dbReference type="SUPFAM" id="SSF52402">
    <property type="entry name" value="Adenine nucleotide alpha hydrolases-like"/>
    <property type="match status" value="1"/>
</dbReference>
<dbReference type="Proteomes" id="UP000235739">
    <property type="component" value="Unassembled WGS sequence"/>
</dbReference>
<dbReference type="InterPro" id="IPR006015">
    <property type="entry name" value="Universal_stress_UspA"/>
</dbReference>
<dbReference type="EMBL" id="PNQX01000001">
    <property type="protein sequence ID" value="PMQ21532.1"/>
    <property type="molecule type" value="Genomic_DNA"/>
</dbReference>
<dbReference type="Pfam" id="PF00582">
    <property type="entry name" value="Usp"/>
    <property type="match status" value="1"/>
</dbReference>
<dbReference type="PRINTS" id="PR01438">
    <property type="entry name" value="UNVRSLSTRESS"/>
</dbReference>
<accession>A0A2N7S5X4</accession>
<dbReference type="PANTHER" id="PTHR46268:SF6">
    <property type="entry name" value="UNIVERSAL STRESS PROTEIN UP12"/>
    <property type="match status" value="1"/>
</dbReference>
<reference evidence="3 4" key="1">
    <citation type="journal article" date="2017" name="Elife">
        <title>Extensive horizontal gene transfer in cheese-associated bacteria.</title>
        <authorList>
            <person name="Bonham K.S."/>
            <person name="Wolfe B.E."/>
            <person name="Dutton R.J."/>
        </authorList>
    </citation>
    <scope>NUCLEOTIDE SEQUENCE [LARGE SCALE GENOMIC DNA]</scope>
    <source>
        <strain evidence="3 4">JB182</strain>
    </source>
</reference>
<dbReference type="InterPro" id="IPR014729">
    <property type="entry name" value="Rossmann-like_a/b/a_fold"/>
</dbReference>
<protein>
    <submittedName>
        <fullName evidence="3">Universal stress protein</fullName>
    </submittedName>
</protein>
<comment type="similarity">
    <text evidence="1">Belongs to the universal stress protein A family.</text>
</comment>
<dbReference type="CDD" id="cd00293">
    <property type="entry name" value="USP-like"/>
    <property type="match status" value="1"/>
</dbReference>
<dbReference type="RefSeq" id="WP_013348401.1">
    <property type="nucleotide sequence ID" value="NZ_JABUYH010000039.1"/>
</dbReference>
<organism evidence="3 4">
    <name type="scientific">Glutamicibacter arilaitensis</name>
    <dbReference type="NCBI Taxonomy" id="256701"/>
    <lineage>
        <taxon>Bacteria</taxon>
        <taxon>Bacillati</taxon>
        <taxon>Actinomycetota</taxon>
        <taxon>Actinomycetes</taxon>
        <taxon>Micrococcales</taxon>
        <taxon>Micrococcaceae</taxon>
        <taxon>Glutamicibacter</taxon>
    </lineage>
</organism>
<evidence type="ECO:0000256" key="1">
    <source>
        <dbReference type="ARBA" id="ARBA00008791"/>
    </source>
</evidence>
<evidence type="ECO:0000259" key="2">
    <source>
        <dbReference type="Pfam" id="PF00582"/>
    </source>
</evidence>
<dbReference type="PANTHER" id="PTHR46268">
    <property type="entry name" value="STRESS RESPONSE PROTEIN NHAX"/>
    <property type="match status" value="1"/>
</dbReference>
<dbReference type="OMA" id="TVETHQL"/>
<dbReference type="AlphaFoldDB" id="A0A2N7S5X4"/>
<proteinExistence type="inferred from homology"/>
<dbReference type="InterPro" id="IPR006016">
    <property type="entry name" value="UspA"/>
</dbReference>
<feature type="domain" description="UspA" evidence="2">
    <location>
        <begin position="2"/>
        <end position="125"/>
    </location>
</feature>
<sequence>MTIVVGYIPSPEGESALARAILEAKCRESRLIVVNTSKGDQLIDDKLIDAKQFHDLEARLSEAGIDFWIERHPQGADAADQILDIARAQRAELIVIGMRKRTPMGKFLMGSNAQRILLQASCPVLSLKASSNW</sequence>
<dbReference type="GeneID" id="303187073"/>
<evidence type="ECO:0000313" key="4">
    <source>
        <dbReference type="Proteomes" id="UP000235739"/>
    </source>
</evidence>
<gene>
    <name evidence="3" type="ORF">CIK84_08330</name>
</gene>
<dbReference type="Gene3D" id="3.40.50.620">
    <property type="entry name" value="HUPs"/>
    <property type="match status" value="1"/>
</dbReference>
<comment type="caution">
    <text evidence="3">The sequence shown here is derived from an EMBL/GenBank/DDBJ whole genome shotgun (WGS) entry which is preliminary data.</text>
</comment>